<comment type="similarity">
    <text evidence="2 13">Belongs to the glycosyl hydrolase 28 family.</text>
</comment>
<evidence type="ECO:0000256" key="11">
    <source>
        <dbReference type="ARBA" id="ARBA00070098"/>
    </source>
</evidence>
<dbReference type="InterPro" id="IPR012334">
    <property type="entry name" value="Pectin_lyas_fold"/>
</dbReference>
<evidence type="ECO:0000256" key="3">
    <source>
        <dbReference type="ARBA" id="ARBA00012736"/>
    </source>
</evidence>
<evidence type="ECO:0000256" key="9">
    <source>
        <dbReference type="ARBA" id="ARBA00034074"/>
    </source>
</evidence>
<dbReference type="InterPro" id="IPR000743">
    <property type="entry name" value="Glyco_hydro_28"/>
</dbReference>
<organism evidence="14 15">
    <name type="scientific">Theobroma cacao</name>
    <name type="common">Cacao</name>
    <name type="synonym">Cocoa</name>
    <dbReference type="NCBI Taxonomy" id="3641"/>
    <lineage>
        <taxon>Eukaryota</taxon>
        <taxon>Viridiplantae</taxon>
        <taxon>Streptophyta</taxon>
        <taxon>Embryophyta</taxon>
        <taxon>Tracheophyta</taxon>
        <taxon>Spermatophyta</taxon>
        <taxon>Magnoliopsida</taxon>
        <taxon>eudicotyledons</taxon>
        <taxon>Gunneridae</taxon>
        <taxon>Pentapetalae</taxon>
        <taxon>rosids</taxon>
        <taxon>malvids</taxon>
        <taxon>Malvales</taxon>
        <taxon>Malvaceae</taxon>
        <taxon>Byttnerioideae</taxon>
        <taxon>Theobroma</taxon>
    </lineage>
</organism>
<dbReference type="SUPFAM" id="SSF51126">
    <property type="entry name" value="Pectin lyase-like"/>
    <property type="match status" value="1"/>
</dbReference>
<dbReference type="InterPro" id="IPR011050">
    <property type="entry name" value="Pectin_lyase_fold/virulence"/>
</dbReference>
<comment type="subcellular location">
    <subcellularLocation>
        <location evidence="1">Secreted</location>
        <location evidence="1">Cell wall</location>
    </subcellularLocation>
</comment>
<evidence type="ECO:0000256" key="12">
    <source>
        <dbReference type="PROSITE-ProRule" id="PRU10052"/>
    </source>
</evidence>
<reference evidence="15" key="2">
    <citation type="submission" date="2025-08" db="UniProtKB">
        <authorList>
            <consortium name="RefSeq"/>
        </authorList>
    </citation>
    <scope>IDENTIFICATION</scope>
</reference>
<evidence type="ECO:0000256" key="8">
    <source>
        <dbReference type="ARBA" id="ARBA00023316"/>
    </source>
</evidence>
<dbReference type="SMART" id="SM00710">
    <property type="entry name" value="PbH1"/>
    <property type="match status" value="6"/>
</dbReference>
<dbReference type="KEGG" id="tcc:18586417"/>
<dbReference type="GO" id="GO:0071555">
    <property type="term" value="P:cell wall organization"/>
    <property type="evidence" value="ECO:0007669"/>
    <property type="project" value="UniProtKB-KW"/>
</dbReference>
<dbReference type="Gene3D" id="2.160.20.10">
    <property type="entry name" value="Single-stranded right-handed beta-helix, Pectin lyase-like"/>
    <property type="match status" value="1"/>
</dbReference>
<dbReference type="Proteomes" id="UP000694886">
    <property type="component" value="Chromosome 10"/>
</dbReference>
<evidence type="ECO:0000256" key="4">
    <source>
        <dbReference type="ARBA" id="ARBA00022512"/>
    </source>
</evidence>
<dbReference type="GeneID" id="18586417"/>
<keyword evidence="6 13" id="KW-0378">Hydrolase</keyword>
<dbReference type="InterPro" id="IPR006626">
    <property type="entry name" value="PbH1"/>
</dbReference>
<comment type="catalytic activity">
    <reaction evidence="9">
        <text>(1,4-alpha-D-galacturonosyl)n+m + H2O = (1,4-alpha-D-galacturonosyl)n + (1,4-alpha-D-galacturonosyl)m.</text>
        <dbReference type="EC" id="3.2.1.15"/>
    </reaction>
</comment>
<keyword evidence="4" id="KW-0134">Cell wall</keyword>
<dbReference type="Gramene" id="Tc10v2_t006210.1">
    <property type="protein sequence ID" value="Tc10v2_p006210.1"/>
    <property type="gene ID" value="Tc10v2_g006210"/>
</dbReference>
<evidence type="ECO:0000313" key="14">
    <source>
        <dbReference type="Proteomes" id="UP000694886"/>
    </source>
</evidence>
<comment type="function">
    <text evidence="10">May function in the depolymerization of the pectin in its walls during pollen tube elongation, or in that of the pistil during pollination.</text>
</comment>
<evidence type="ECO:0000256" key="2">
    <source>
        <dbReference type="ARBA" id="ARBA00008834"/>
    </source>
</evidence>
<dbReference type="Pfam" id="PF00295">
    <property type="entry name" value="Glyco_hydro_28"/>
    <property type="match status" value="1"/>
</dbReference>
<dbReference type="GO" id="GO:0005975">
    <property type="term" value="P:carbohydrate metabolic process"/>
    <property type="evidence" value="ECO:0007669"/>
    <property type="project" value="InterPro"/>
</dbReference>
<accession>A0AB32X2P7</accession>
<keyword evidence="5" id="KW-0964">Secreted</keyword>
<dbReference type="PANTHER" id="PTHR31375">
    <property type="match status" value="1"/>
</dbReference>
<dbReference type="RefSeq" id="XP_017984282.1">
    <property type="nucleotide sequence ID" value="XM_018128793.1"/>
</dbReference>
<dbReference type="EC" id="3.2.1.15" evidence="3"/>
<dbReference type="GO" id="GO:0004650">
    <property type="term" value="F:polygalacturonase activity"/>
    <property type="evidence" value="ECO:0007669"/>
    <property type="project" value="UniProtKB-EC"/>
</dbReference>
<name>A0AB32X2P7_THECC</name>
<proteinExistence type="inferred from homology"/>
<keyword evidence="7 13" id="KW-0326">Glycosidase</keyword>
<keyword evidence="8" id="KW-0961">Cell wall biogenesis/degradation</keyword>
<evidence type="ECO:0000256" key="5">
    <source>
        <dbReference type="ARBA" id="ARBA00022525"/>
    </source>
</evidence>
<dbReference type="FunFam" id="2.160.20.10:FF:000004">
    <property type="entry name" value="Pectin lyase-like superfamily protein"/>
    <property type="match status" value="1"/>
</dbReference>
<dbReference type="PROSITE" id="PS00502">
    <property type="entry name" value="POLYGALACTURONASE"/>
    <property type="match status" value="1"/>
</dbReference>
<evidence type="ECO:0000256" key="10">
    <source>
        <dbReference type="ARBA" id="ARBA00060133"/>
    </source>
</evidence>
<feature type="active site" evidence="12">
    <location>
        <position position="262"/>
    </location>
</feature>
<sequence>MSNNTSRKERKQKAERKIAVELNVLALSLLFVLASNAKAQPNNGVFDVMNFGAKAGGKTDISQALMAAWREACALVSPSKVVIPEGEYMLSQVTLAGPCKAPVEVQVRGNLKAPADPSKFNNVPSWVTFQRIDHFTLSGAGTFDGQGGYAAWAQNDCKQSKKCNKLPINIRFNFVTNGLVRDITSVDSKQFHINLLGCKNLTFANITINAPDQSPNTDGIHIGRSSGINITDSRISTGDDCISLGGGSQNIAITRVTCGPGHGISVGSLGKYKDEPVFGINVVNCALINTSNGVRVKTWPASLEGIASDMHFEDIVMVNVSNPVLIDQEYCPSNKCNLKAPSRVKISNVSFKNIRGTSATQVAVKLACSSGIPCENVEIGDINLSYIGTEGPATSQCSNVKPTIAGRQTPLACGLIV</sequence>
<evidence type="ECO:0000313" key="15">
    <source>
        <dbReference type="RefSeq" id="XP_017984282.1"/>
    </source>
</evidence>
<dbReference type="AlphaFoldDB" id="A0AB32X2P7"/>
<evidence type="ECO:0000256" key="1">
    <source>
        <dbReference type="ARBA" id="ARBA00004191"/>
    </source>
</evidence>
<evidence type="ECO:0000256" key="7">
    <source>
        <dbReference type="ARBA" id="ARBA00023295"/>
    </source>
</evidence>
<evidence type="ECO:0000256" key="6">
    <source>
        <dbReference type="ARBA" id="ARBA00022801"/>
    </source>
</evidence>
<evidence type="ECO:0000256" key="13">
    <source>
        <dbReference type="RuleBase" id="RU361169"/>
    </source>
</evidence>
<reference evidence="14" key="1">
    <citation type="journal article" date="1997" name="Nucleic Acids Res.">
        <title>tRNAscan-SE: a program for improved detection of transfer RNA genes in genomic sequence.</title>
        <authorList>
            <person name="Lowe T.M."/>
            <person name="Eddy S.R."/>
        </authorList>
    </citation>
    <scope>NUCLEOTIDE SEQUENCE [LARGE SCALE GENOMIC DNA]</scope>
    <source>
        <strain evidence="14">r\B97-61/B2</strain>
    </source>
</reference>
<protein>
    <recommendedName>
        <fullName evidence="11">Polygalacturonase</fullName>
        <ecNumber evidence="3">3.2.1.15</ecNumber>
    </recommendedName>
</protein>
<gene>
    <name evidence="15" type="primary">LOC18586417</name>
</gene>